<comment type="caution">
    <text evidence="1">The sequence shown here is derived from an EMBL/GenBank/DDBJ whole genome shotgun (WGS) entry which is preliminary data.</text>
</comment>
<evidence type="ECO:0000313" key="1">
    <source>
        <dbReference type="EMBL" id="CAA3023153.1"/>
    </source>
</evidence>
<name>A0A8S0UZ52_OLEEU</name>
<evidence type="ECO:0000313" key="2">
    <source>
        <dbReference type="Proteomes" id="UP000594638"/>
    </source>
</evidence>
<dbReference type="EMBL" id="CACTIH010009084">
    <property type="protein sequence ID" value="CAA3023153.1"/>
    <property type="molecule type" value="Genomic_DNA"/>
</dbReference>
<protein>
    <submittedName>
        <fullName evidence="1">Uncharacterized protein</fullName>
    </submittedName>
</protein>
<gene>
    <name evidence="1" type="ORF">OLEA9_A052131</name>
</gene>
<accession>A0A8S0UZ52</accession>
<dbReference type="Proteomes" id="UP000594638">
    <property type="component" value="Unassembled WGS sequence"/>
</dbReference>
<sequence>MSERCPGRGRDIASFPGISRKFVGMVCRQCLGCFPSTLGMQADFQPNEGSKVYRLCQGHRHIPKHTGQFLGHGVQVMSGIHPGQCAGHVQDASEPWQRQSLIFRPCPGRVLARVGTEPIFRQFRAVFGHDLPAMFGTPPGQDAFGRDNDVTRFSGTSGKFLGTVCKPRPGRVLVAVGTQLDFQAFVGNFWDSICSPCSGLVWAAAMSGTRLGRDRDAAWFSGISRQFLGHSV</sequence>
<dbReference type="AlphaFoldDB" id="A0A8S0UZ52"/>
<organism evidence="1 2">
    <name type="scientific">Olea europaea subsp. europaea</name>
    <dbReference type="NCBI Taxonomy" id="158383"/>
    <lineage>
        <taxon>Eukaryota</taxon>
        <taxon>Viridiplantae</taxon>
        <taxon>Streptophyta</taxon>
        <taxon>Embryophyta</taxon>
        <taxon>Tracheophyta</taxon>
        <taxon>Spermatophyta</taxon>
        <taxon>Magnoliopsida</taxon>
        <taxon>eudicotyledons</taxon>
        <taxon>Gunneridae</taxon>
        <taxon>Pentapetalae</taxon>
        <taxon>asterids</taxon>
        <taxon>lamiids</taxon>
        <taxon>Lamiales</taxon>
        <taxon>Oleaceae</taxon>
        <taxon>Oleeae</taxon>
        <taxon>Olea</taxon>
    </lineage>
</organism>
<dbReference type="Gramene" id="OE9A052131T1">
    <property type="protein sequence ID" value="OE9A052131C1"/>
    <property type="gene ID" value="OE9A052131"/>
</dbReference>
<keyword evidence="2" id="KW-1185">Reference proteome</keyword>
<proteinExistence type="predicted"/>
<reference evidence="1 2" key="1">
    <citation type="submission" date="2019-12" db="EMBL/GenBank/DDBJ databases">
        <authorList>
            <person name="Alioto T."/>
            <person name="Alioto T."/>
            <person name="Gomez Garrido J."/>
        </authorList>
    </citation>
    <scope>NUCLEOTIDE SEQUENCE [LARGE SCALE GENOMIC DNA]</scope>
</reference>